<organism evidence="9 10">
    <name type="scientific">Ancylostoma caninum</name>
    <name type="common">Dog hookworm</name>
    <dbReference type="NCBI Taxonomy" id="29170"/>
    <lineage>
        <taxon>Eukaryota</taxon>
        <taxon>Metazoa</taxon>
        <taxon>Ecdysozoa</taxon>
        <taxon>Nematoda</taxon>
        <taxon>Chromadorea</taxon>
        <taxon>Rhabditida</taxon>
        <taxon>Rhabditina</taxon>
        <taxon>Rhabditomorpha</taxon>
        <taxon>Strongyloidea</taxon>
        <taxon>Ancylostomatidae</taxon>
        <taxon>Ancylostomatinae</taxon>
        <taxon>Ancylostoma</taxon>
    </lineage>
</organism>
<gene>
    <name evidence="9" type="ORF">ANCCAN_21499</name>
</gene>
<dbReference type="PANTHER" id="PTHR24223:SF434">
    <property type="entry name" value="MULTIDRUG RESISTANCE PROTEIN MRP-7"/>
    <property type="match status" value="1"/>
</dbReference>
<keyword evidence="3" id="KW-0547">Nucleotide-binding</keyword>
<dbReference type="InterPro" id="IPR011527">
    <property type="entry name" value="ABC1_TM_dom"/>
</dbReference>
<dbReference type="Proteomes" id="UP000252519">
    <property type="component" value="Unassembled WGS sequence"/>
</dbReference>
<dbReference type="SUPFAM" id="SSF90123">
    <property type="entry name" value="ABC transporter transmembrane region"/>
    <property type="match status" value="1"/>
</dbReference>
<name>A0A368FKE1_ANCCA</name>
<dbReference type="GO" id="GO:0140359">
    <property type="term" value="F:ABC-type transporter activity"/>
    <property type="evidence" value="ECO:0007669"/>
    <property type="project" value="InterPro"/>
</dbReference>
<reference evidence="9 10" key="1">
    <citation type="submission" date="2014-10" db="EMBL/GenBank/DDBJ databases">
        <title>Draft genome of the hookworm Ancylostoma caninum.</title>
        <authorList>
            <person name="Mitreva M."/>
        </authorList>
    </citation>
    <scope>NUCLEOTIDE SEQUENCE [LARGE SCALE GENOMIC DNA]</scope>
    <source>
        <strain evidence="9 10">Baltimore</strain>
    </source>
</reference>
<dbReference type="AlphaFoldDB" id="A0A368FKE1"/>
<evidence type="ECO:0000259" key="8">
    <source>
        <dbReference type="PROSITE" id="PS50929"/>
    </source>
</evidence>
<feature type="transmembrane region" description="Helical" evidence="7">
    <location>
        <begin position="140"/>
        <end position="157"/>
    </location>
</feature>
<feature type="domain" description="ABC transmembrane type-1" evidence="8">
    <location>
        <begin position="125"/>
        <end position="234"/>
    </location>
</feature>
<evidence type="ECO:0000256" key="2">
    <source>
        <dbReference type="ARBA" id="ARBA00022692"/>
    </source>
</evidence>
<evidence type="ECO:0000256" key="4">
    <source>
        <dbReference type="ARBA" id="ARBA00022840"/>
    </source>
</evidence>
<evidence type="ECO:0000256" key="6">
    <source>
        <dbReference type="ARBA" id="ARBA00023136"/>
    </source>
</evidence>
<evidence type="ECO:0000313" key="10">
    <source>
        <dbReference type="Proteomes" id="UP000252519"/>
    </source>
</evidence>
<comment type="caution">
    <text evidence="9">The sequence shown here is derived from an EMBL/GenBank/DDBJ whole genome shotgun (WGS) entry which is preliminary data.</text>
</comment>
<keyword evidence="10" id="KW-1185">Reference proteome</keyword>
<dbReference type="GO" id="GO:0016020">
    <property type="term" value="C:membrane"/>
    <property type="evidence" value="ECO:0007669"/>
    <property type="project" value="InterPro"/>
</dbReference>
<evidence type="ECO:0000256" key="1">
    <source>
        <dbReference type="ARBA" id="ARBA00022448"/>
    </source>
</evidence>
<keyword evidence="6 7" id="KW-0472">Membrane</keyword>
<sequence>MFWLAAWTDEYDGYHENRTSLGVRLGGDLLPVIARESCIRCTVCFVQSPRSIAPQSSSLTDVFFRHNAVRENSQSMCKDESYFHNVSIVICKFFMLAIILWQPRKNDDVLGYTDLSMFSRTMQGQDIEVVDMFLPLNFRYLSLCVLMLLNTVIIIVISTPIFVMVMVPLAIVYYFFLRFYVPTSRQLKRLESTHRSPIYSHFSETIQGAATIRAFNKVWFFGLKFNSVFEVNLI</sequence>
<dbReference type="Pfam" id="PF00664">
    <property type="entry name" value="ABC_membrane"/>
    <property type="match status" value="1"/>
</dbReference>
<dbReference type="OrthoDB" id="6500128at2759"/>
<protein>
    <recommendedName>
        <fullName evidence="8">ABC transmembrane type-1 domain-containing protein</fullName>
    </recommendedName>
</protein>
<keyword evidence="4" id="KW-0067">ATP-binding</keyword>
<dbReference type="Gene3D" id="1.20.1560.10">
    <property type="entry name" value="ABC transporter type 1, transmembrane domain"/>
    <property type="match status" value="1"/>
</dbReference>
<dbReference type="EMBL" id="JOJR01001045">
    <property type="protein sequence ID" value="RCN32694.1"/>
    <property type="molecule type" value="Genomic_DNA"/>
</dbReference>
<keyword evidence="2 7" id="KW-0812">Transmembrane</keyword>
<proteinExistence type="predicted"/>
<dbReference type="STRING" id="29170.A0A368FKE1"/>
<dbReference type="InterPro" id="IPR036640">
    <property type="entry name" value="ABC1_TM_sf"/>
</dbReference>
<dbReference type="PROSITE" id="PS50929">
    <property type="entry name" value="ABC_TM1F"/>
    <property type="match status" value="1"/>
</dbReference>
<keyword evidence="5 7" id="KW-1133">Transmembrane helix</keyword>
<evidence type="ECO:0000256" key="3">
    <source>
        <dbReference type="ARBA" id="ARBA00022741"/>
    </source>
</evidence>
<accession>A0A368FKE1</accession>
<feature type="transmembrane region" description="Helical" evidence="7">
    <location>
        <begin position="82"/>
        <end position="101"/>
    </location>
</feature>
<evidence type="ECO:0000256" key="5">
    <source>
        <dbReference type="ARBA" id="ARBA00022989"/>
    </source>
</evidence>
<dbReference type="PANTHER" id="PTHR24223">
    <property type="entry name" value="ATP-BINDING CASSETTE SUB-FAMILY C"/>
    <property type="match status" value="1"/>
</dbReference>
<evidence type="ECO:0000256" key="7">
    <source>
        <dbReference type="SAM" id="Phobius"/>
    </source>
</evidence>
<dbReference type="GO" id="GO:0005524">
    <property type="term" value="F:ATP binding"/>
    <property type="evidence" value="ECO:0007669"/>
    <property type="project" value="UniProtKB-KW"/>
</dbReference>
<evidence type="ECO:0000313" key="9">
    <source>
        <dbReference type="EMBL" id="RCN32694.1"/>
    </source>
</evidence>
<keyword evidence="1" id="KW-0813">Transport</keyword>
<dbReference type="InterPro" id="IPR050173">
    <property type="entry name" value="ABC_transporter_C-like"/>
</dbReference>